<name>A0A9X1MGV5_9BACT</name>
<proteinExistence type="predicted"/>
<dbReference type="InterPro" id="IPR001638">
    <property type="entry name" value="Solute-binding_3/MltF_N"/>
</dbReference>
<evidence type="ECO:0000313" key="4">
    <source>
        <dbReference type="Proteomes" id="UP001139103"/>
    </source>
</evidence>
<reference evidence="3" key="1">
    <citation type="submission" date="2021-11" db="EMBL/GenBank/DDBJ databases">
        <title>Genome sequence.</title>
        <authorList>
            <person name="Sun Q."/>
        </authorList>
    </citation>
    <scope>NUCLEOTIDE SEQUENCE</scope>
    <source>
        <strain evidence="3">JC732</strain>
    </source>
</reference>
<evidence type="ECO:0000259" key="2">
    <source>
        <dbReference type="Pfam" id="PF00497"/>
    </source>
</evidence>
<dbReference type="Proteomes" id="UP001139103">
    <property type="component" value="Unassembled WGS sequence"/>
</dbReference>
<comment type="caution">
    <text evidence="3">The sequence shown here is derived from an EMBL/GenBank/DDBJ whole genome shotgun (WGS) entry which is preliminary data.</text>
</comment>
<gene>
    <name evidence="3" type="ORF">LOC68_00250</name>
</gene>
<evidence type="ECO:0000313" key="3">
    <source>
        <dbReference type="EMBL" id="MCC9626823.1"/>
    </source>
</evidence>
<keyword evidence="1" id="KW-0732">Signal</keyword>
<keyword evidence="4" id="KW-1185">Reference proteome</keyword>
<feature type="chain" id="PRO_5040800166" evidence="1">
    <location>
        <begin position="26"/>
        <end position="266"/>
    </location>
</feature>
<dbReference type="Pfam" id="PF00497">
    <property type="entry name" value="SBP_bac_3"/>
    <property type="match status" value="1"/>
</dbReference>
<dbReference type="PROSITE" id="PS51257">
    <property type="entry name" value="PROKAR_LIPOPROTEIN"/>
    <property type="match status" value="1"/>
</dbReference>
<sequence length="266" mass="29925">MKTFFASKMLCIGLVVTMLSVGCSPAEKPTEPKTLTVAISPDIPPYVLDKATSGLEVDLMKIAFSEYELSFVQLPYEELEKAVPEKKAEVSAGVRQEHENQFDSNDFIGFSNVAIAKKSANIKIEKIADLAPYEVLTWQNAYLDLGGEFEKMYAPAGPDRAKYKEVADQKIQVEDFWKSDNAVIVIDQNIFNHFSESLGHSLDDVQVFDLFPAVTNFKVAFADEKLCIEFNNRIRQLCKNGEYQKLLDKYQVQLPETPCDEAKGEN</sequence>
<accession>A0A9X1MGV5</accession>
<dbReference type="RefSeq" id="WP_230214219.1">
    <property type="nucleotide sequence ID" value="NZ_JAJKFT010000001.1"/>
</dbReference>
<dbReference type="Gene3D" id="3.40.190.10">
    <property type="entry name" value="Periplasmic binding protein-like II"/>
    <property type="match status" value="2"/>
</dbReference>
<feature type="signal peptide" evidence="1">
    <location>
        <begin position="1"/>
        <end position="25"/>
    </location>
</feature>
<organism evidence="3 4">
    <name type="scientific">Blastopirellula sediminis</name>
    <dbReference type="NCBI Taxonomy" id="2894196"/>
    <lineage>
        <taxon>Bacteria</taxon>
        <taxon>Pseudomonadati</taxon>
        <taxon>Planctomycetota</taxon>
        <taxon>Planctomycetia</taxon>
        <taxon>Pirellulales</taxon>
        <taxon>Pirellulaceae</taxon>
        <taxon>Blastopirellula</taxon>
    </lineage>
</organism>
<protein>
    <submittedName>
        <fullName evidence="3">Transporter substrate-binding domain-containing protein</fullName>
    </submittedName>
</protein>
<dbReference type="SUPFAM" id="SSF53850">
    <property type="entry name" value="Periplasmic binding protein-like II"/>
    <property type="match status" value="1"/>
</dbReference>
<dbReference type="AlphaFoldDB" id="A0A9X1MGV5"/>
<evidence type="ECO:0000256" key="1">
    <source>
        <dbReference type="SAM" id="SignalP"/>
    </source>
</evidence>
<dbReference type="EMBL" id="JAJKFT010000001">
    <property type="protein sequence ID" value="MCC9626823.1"/>
    <property type="molecule type" value="Genomic_DNA"/>
</dbReference>
<feature type="domain" description="Solute-binding protein family 3/N-terminal" evidence="2">
    <location>
        <begin position="35"/>
        <end position="250"/>
    </location>
</feature>